<reference evidence="6" key="1">
    <citation type="submission" date="2016-02" db="EMBL/GenBank/DDBJ databases">
        <title>WGS assembly of Manihot esculenta.</title>
        <authorList>
            <person name="Bredeson J.V."/>
            <person name="Prochnik S.E."/>
            <person name="Lyons J.B."/>
            <person name="Schmutz J."/>
            <person name="Grimwood J."/>
            <person name="Vrebalov J."/>
            <person name="Bart R.S."/>
            <person name="Amuge T."/>
            <person name="Ferguson M.E."/>
            <person name="Green R."/>
            <person name="Putnam N."/>
            <person name="Stites J."/>
            <person name="Rounsley S."/>
            <person name="Rokhsar D.S."/>
        </authorList>
    </citation>
    <scope>NUCLEOTIDE SEQUENCE [LARGE SCALE GENOMIC DNA]</scope>
    <source>
        <tissue evidence="6">Leaf</tissue>
    </source>
</reference>
<dbReference type="OrthoDB" id="19830at2759"/>
<proteinExistence type="inferred from homology"/>
<comment type="similarity">
    <text evidence="2">Belongs to the BORCS8 family.</text>
</comment>
<protein>
    <submittedName>
        <fullName evidence="6">Uncharacterized protein</fullName>
    </submittedName>
</protein>
<evidence type="ECO:0000256" key="1">
    <source>
        <dbReference type="ARBA" id="ARBA00004656"/>
    </source>
</evidence>
<keyword evidence="3" id="KW-0472">Membrane</keyword>
<sequence length="270" mass="30368">MHGFSTVDGFLEITECLAEMINYVANEPSVGLFYVQQHTQNAVPNVINLKNNIKEKTHETILHTEDLEDSIAVVRSMKDCGFPIADEMIRDIRASLALMSERQPRRGLLHSATSGFQIGRTRSWGPSTWGHNRIEQESRRTSNYLSSVFKTAKETASNFKWPQFEPKDSMPTAAEKLQSHNNSSELVASASTSSSLPDMESDEQADSMPLPSQAADDLQAEDEQVEMNLLPPKVMSLLENYDEFKADKEAKLEEWLGETGEIQDKLQEDK</sequence>
<evidence type="ECO:0000256" key="2">
    <source>
        <dbReference type="ARBA" id="ARBA00010463"/>
    </source>
</evidence>
<dbReference type="PANTHER" id="PTHR21146:SF0">
    <property type="entry name" value="BLOC-1-RELATED COMPLEX SUBUNIT 8"/>
    <property type="match status" value="1"/>
</dbReference>
<dbReference type="Gramene" id="Manes.07G133148.2.v8.1">
    <property type="protein sequence ID" value="Manes.07G133148.2.v8.1.CDS.1"/>
    <property type="gene ID" value="Manes.07G133148.v8.1"/>
</dbReference>
<evidence type="ECO:0000256" key="4">
    <source>
        <dbReference type="ARBA" id="ARBA00023228"/>
    </source>
</evidence>
<feature type="region of interest" description="Disordered" evidence="5">
    <location>
        <begin position="160"/>
        <end position="219"/>
    </location>
</feature>
<keyword evidence="4" id="KW-0458">Lysosome</keyword>
<comment type="subcellular location">
    <subcellularLocation>
        <location evidence="1">Lysosome membrane</location>
    </subcellularLocation>
</comment>
<gene>
    <name evidence="6" type="ORF">MANES_S019200</name>
</gene>
<dbReference type="EMBL" id="KV450471">
    <property type="protein sequence ID" value="OAY22215.1"/>
    <property type="molecule type" value="Genomic_DNA"/>
</dbReference>
<dbReference type="Gramene" id="Manes.07G133148.6.v8.1">
    <property type="protein sequence ID" value="Manes.07G133148.6.v8.1.CDS.1"/>
    <property type="gene ID" value="Manes.07G133148.v8.1"/>
</dbReference>
<dbReference type="InterPro" id="IPR019320">
    <property type="entry name" value="BORCS8"/>
</dbReference>
<evidence type="ECO:0000256" key="3">
    <source>
        <dbReference type="ARBA" id="ARBA00023136"/>
    </source>
</evidence>
<organism evidence="6">
    <name type="scientific">Manihot esculenta</name>
    <name type="common">Cassava</name>
    <name type="synonym">Jatropha manihot</name>
    <dbReference type="NCBI Taxonomy" id="3983"/>
    <lineage>
        <taxon>Eukaryota</taxon>
        <taxon>Viridiplantae</taxon>
        <taxon>Streptophyta</taxon>
        <taxon>Embryophyta</taxon>
        <taxon>Tracheophyta</taxon>
        <taxon>Spermatophyta</taxon>
        <taxon>Magnoliopsida</taxon>
        <taxon>eudicotyledons</taxon>
        <taxon>Gunneridae</taxon>
        <taxon>Pentapetalae</taxon>
        <taxon>rosids</taxon>
        <taxon>fabids</taxon>
        <taxon>Malpighiales</taxon>
        <taxon>Euphorbiaceae</taxon>
        <taxon>Crotonoideae</taxon>
        <taxon>Manihoteae</taxon>
        <taxon>Manihot</taxon>
    </lineage>
</organism>
<dbReference type="EMBL" id="KV450471">
    <property type="protein sequence ID" value="OAY22216.1"/>
    <property type="molecule type" value="Genomic_DNA"/>
</dbReference>
<dbReference type="Gramene" id="Manes.07G133148.4.v8.1">
    <property type="protein sequence ID" value="Manes.07G133148.4.v8.1.CDS.1"/>
    <property type="gene ID" value="Manes.07G133148.v8.1"/>
</dbReference>
<feature type="compositionally biased region" description="Low complexity" evidence="5">
    <location>
        <begin position="183"/>
        <end position="196"/>
    </location>
</feature>
<accession>A0A199UC60</accession>
<dbReference type="GO" id="GO:0005765">
    <property type="term" value="C:lysosomal membrane"/>
    <property type="evidence" value="ECO:0007669"/>
    <property type="project" value="UniProtKB-SubCell"/>
</dbReference>
<evidence type="ECO:0000313" key="6">
    <source>
        <dbReference type="EMBL" id="OAY22216.1"/>
    </source>
</evidence>
<name>A0A199UC60_MANES</name>
<dbReference type="STRING" id="3983.A0A199UC60"/>
<dbReference type="Gramene" id="Manes.07G133148.5.v8.1">
    <property type="protein sequence ID" value="Manes.07G133148.5.v8.1.CDS.1"/>
    <property type="gene ID" value="Manes.07G133148.v8.1"/>
</dbReference>
<dbReference type="Gramene" id="Manes.07G133148.1.v8.1">
    <property type="protein sequence ID" value="Manes.07G133148.1.v8.1.CDS.1"/>
    <property type="gene ID" value="Manes.07G133148.v8.1"/>
</dbReference>
<dbReference type="PANTHER" id="PTHR21146">
    <property type="entry name" value="MEF2B PROTEIN"/>
    <property type="match status" value="1"/>
</dbReference>
<evidence type="ECO:0000256" key="5">
    <source>
        <dbReference type="SAM" id="MobiDB-lite"/>
    </source>
</evidence>
<dbReference type="AlphaFoldDB" id="A0A199UC60"/>
<dbReference type="Pfam" id="PF10167">
    <property type="entry name" value="BORCS8"/>
    <property type="match status" value="1"/>
</dbReference>
<dbReference type="OMA" id="FICTEDM"/>